<dbReference type="GO" id="GO:0008381">
    <property type="term" value="F:mechanosensitive monoatomic ion channel activity"/>
    <property type="evidence" value="ECO:0007669"/>
    <property type="project" value="UniProtKB-ARBA"/>
</dbReference>
<dbReference type="GO" id="GO:0005886">
    <property type="term" value="C:plasma membrane"/>
    <property type="evidence" value="ECO:0007669"/>
    <property type="project" value="UniProtKB-SubCell"/>
</dbReference>
<dbReference type="InterPro" id="IPR023408">
    <property type="entry name" value="MscS_beta-dom_sf"/>
</dbReference>
<evidence type="ECO:0000256" key="1">
    <source>
        <dbReference type="ARBA" id="ARBA00004651"/>
    </source>
</evidence>
<evidence type="ECO:0000259" key="8">
    <source>
        <dbReference type="Pfam" id="PF00924"/>
    </source>
</evidence>
<dbReference type="Gene3D" id="2.30.30.60">
    <property type="match status" value="1"/>
</dbReference>
<dbReference type="InterPro" id="IPR011014">
    <property type="entry name" value="MscS_channel_TM-2"/>
</dbReference>
<keyword evidence="6 7" id="KW-0472">Membrane</keyword>
<dbReference type="InterPro" id="IPR010920">
    <property type="entry name" value="LSM_dom_sf"/>
</dbReference>
<dbReference type="InterPro" id="IPR006685">
    <property type="entry name" value="MscS_channel_2nd"/>
</dbReference>
<feature type="domain" description="Mechanosensitive ion channel MscS" evidence="8">
    <location>
        <begin position="178"/>
        <end position="245"/>
    </location>
</feature>
<evidence type="ECO:0000313" key="11">
    <source>
        <dbReference type="EMBL" id="BBO90616.1"/>
    </source>
</evidence>
<keyword evidence="3" id="KW-1003">Cell membrane</keyword>
<protein>
    <recommendedName>
        <fullName evidence="13">Mechanosensitive ion channel protein MscS</fullName>
    </recommendedName>
</protein>
<dbReference type="Gene3D" id="3.30.70.100">
    <property type="match status" value="1"/>
</dbReference>
<dbReference type="Pfam" id="PF21082">
    <property type="entry name" value="MS_channel_3rd"/>
    <property type="match status" value="1"/>
</dbReference>
<keyword evidence="12" id="KW-1185">Reference proteome</keyword>
<comment type="similarity">
    <text evidence="2">Belongs to the MscS (TC 1.A.23) family.</text>
</comment>
<evidence type="ECO:0000313" key="12">
    <source>
        <dbReference type="Proteomes" id="UP000422108"/>
    </source>
</evidence>
<dbReference type="PANTHER" id="PTHR30566:SF25">
    <property type="entry name" value="INNER MEMBRANE PROTEIN"/>
    <property type="match status" value="1"/>
</dbReference>
<feature type="transmembrane region" description="Helical" evidence="7">
    <location>
        <begin position="62"/>
        <end position="81"/>
    </location>
</feature>
<keyword evidence="4 7" id="KW-0812">Transmembrane</keyword>
<feature type="domain" description="Mechanosensitive ion channel MscS C-terminal" evidence="9">
    <location>
        <begin position="251"/>
        <end position="336"/>
    </location>
</feature>
<dbReference type="Pfam" id="PF00924">
    <property type="entry name" value="MS_channel_2nd"/>
    <property type="match status" value="1"/>
</dbReference>
<dbReference type="PANTHER" id="PTHR30566">
    <property type="entry name" value="YNAI-RELATED MECHANOSENSITIVE ION CHANNEL"/>
    <property type="match status" value="1"/>
</dbReference>
<dbReference type="RefSeq" id="WP_155311650.1">
    <property type="nucleotide sequence ID" value="NZ_AP021879.1"/>
</dbReference>
<dbReference type="SUPFAM" id="SSF82861">
    <property type="entry name" value="Mechanosensitive channel protein MscS (YggB), transmembrane region"/>
    <property type="match status" value="1"/>
</dbReference>
<evidence type="ECO:0000259" key="10">
    <source>
        <dbReference type="Pfam" id="PF21088"/>
    </source>
</evidence>
<feature type="transmembrane region" description="Helical" evidence="7">
    <location>
        <begin position="155"/>
        <end position="176"/>
    </location>
</feature>
<name>A0A5K8ADK5_9BACT</name>
<sequence length="361" mass="40142">MFSKIVIYQNSLPEWLIGIGIAVLVFLAVVAAKRIIHKKLAAFAARTDTVWDDLLAELIDRVNVIFIFILAVYSGSLKIALPDATGIIFSHVVGLVTLLQVGVLISHAVSFWVARFRKRKIESNAGAVTTLTSVGFVLRMMIWIILLLIGLDNLGVNITTLIAGLGISGIAVALAIQNILGDLFASFSIVLDKPFVIGDFIIIEEYMGTVEHVGLKTTRIRSLSGEQLIFSNTDLLQSRIRNYKRMVERRVVFAIGVVYQTAYEQIRQIPEMIRQAVEANAQVRFDRAHFKEYGDYALNFEVVYWIRNPDYTVYMDIQQAINLDIFRQFGEAGIEFAYPTRTIYVQSTGAGADGGNDPAAG</sequence>
<dbReference type="InterPro" id="IPR049278">
    <property type="entry name" value="MS_channel_C"/>
</dbReference>
<evidence type="ECO:0008006" key="13">
    <source>
        <dbReference type="Google" id="ProtNLM"/>
    </source>
</evidence>
<reference evidence="11 12" key="1">
    <citation type="submission" date="2019-11" db="EMBL/GenBank/DDBJ databases">
        <title>Comparative genomics of hydrocarbon-degrading Desulfosarcina strains.</title>
        <authorList>
            <person name="Watanabe M."/>
            <person name="Kojima H."/>
            <person name="Fukui M."/>
        </authorList>
    </citation>
    <scope>NUCLEOTIDE SEQUENCE [LARGE SCALE GENOMIC DNA]</scope>
    <source>
        <strain evidence="12">oXyS1</strain>
    </source>
</reference>
<evidence type="ECO:0000256" key="5">
    <source>
        <dbReference type="ARBA" id="ARBA00022989"/>
    </source>
</evidence>
<dbReference type="Pfam" id="PF21088">
    <property type="entry name" value="MS_channel_1st"/>
    <property type="match status" value="1"/>
</dbReference>
<accession>A0A5K8ADK5</accession>
<feature type="transmembrane region" description="Helical" evidence="7">
    <location>
        <begin position="87"/>
        <end position="113"/>
    </location>
</feature>
<dbReference type="Proteomes" id="UP000422108">
    <property type="component" value="Chromosome"/>
</dbReference>
<dbReference type="EMBL" id="AP021879">
    <property type="protein sequence ID" value="BBO90616.1"/>
    <property type="molecule type" value="Genomic_DNA"/>
</dbReference>
<evidence type="ECO:0000259" key="9">
    <source>
        <dbReference type="Pfam" id="PF21082"/>
    </source>
</evidence>
<dbReference type="Gene3D" id="1.10.287.1260">
    <property type="match status" value="1"/>
</dbReference>
<evidence type="ECO:0000256" key="3">
    <source>
        <dbReference type="ARBA" id="ARBA00022475"/>
    </source>
</evidence>
<dbReference type="SUPFAM" id="SSF82689">
    <property type="entry name" value="Mechanosensitive channel protein MscS (YggB), C-terminal domain"/>
    <property type="match status" value="1"/>
</dbReference>
<dbReference type="InterPro" id="IPR049142">
    <property type="entry name" value="MS_channel_1st"/>
</dbReference>
<dbReference type="InterPro" id="IPR011066">
    <property type="entry name" value="MscS_channel_C_sf"/>
</dbReference>
<dbReference type="AlphaFoldDB" id="A0A5K8ADK5"/>
<evidence type="ECO:0000256" key="7">
    <source>
        <dbReference type="SAM" id="Phobius"/>
    </source>
</evidence>
<evidence type="ECO:0000256" key="6">
    <source>
        <dbReference type="ARBA" id="ARBA00023136"/>
    </source>
</evidence>
<feature type="transmembrane region" description="Helical" evidence="7">
    <location>
        <begin position="15"/>
        <end position="36"/>
    </location>
</feature>
<dbReference type="SUPFAM" id="SSF50182">
    <property type="entry name" value="Sm-like ribonucleoproteins"/>
    <property type="match status" value="1"/>
</dbReference>
<feature type="domain" description="Mechanosensitive ion channel transmembrane helices 2/3" evidence="10">
    <location>
        <begin position="138"/>
        <end position="177"/>
    </location>
</feature>
<comment type="subcellular location">
    <subcellularLocation>
        <location evidence="1">Cell membrane</location>
        <topology evidence="1">Multi-pass membrane protein</topology>
    </subcellularLocation>
</comment>
<proteinExistence type="inferred from homology"/>
<gene>
    <name evidence="11" type="ORF">DSCOOX_37960</name>
</gene>
<keyword evidence="5 7" id="KW-1133">Transmembrane helix</keyword>
<evidence type="ECO:0000256" key="2">
    <source>
        <dbReference type="ARBA" id="ARBA00008017"/>
    </source>
</evidence>
<evidence type="ECO:0000256" key="4">
    <source>
        <dbReference type="ARBA" id="ARBA00022692"/>
    </source>
</evidence>
<feature type="transmembrane region" description="Helical" evidence="7">
    <location>
        <begin position="125"/>
        <end position="149"/>
    </location>
</feature>
<organism evidence="11 12">
    <name type="scientific">Desulfosarcina ovata subsp. ovata</name>
    <dbReference type="NCBI Taxonomy" id="2752305"/>
    <lineage>
        <taxon>Bacteria</taxon>
        <taxon>Pseudomonadati</taxon>
        <taxon>Thermodesulfobacteriota</taxon>
        <taxon>Desulfobacteria</taxon>
        <taxon>Desulfobacterales</taxon>
        <taxon>Desulfosarcinaceae</taxon>
        <taxon>Desulfosarcina</taxon>
    </lineage>
</organism>